<protein>
    <submittedName>
        <fullName evidence="3">Cation transporter</fullName>
    </submittedName>
</protein>
<accession>A0ABS6K3F3</accession>
<feature type="transmembrane region" description="Helical" evidence="1">
    <location>
        <begin position="6"/>
        <end position="26"/>
    </location>
</feature>
<reference evidence="3 4" key="1">
    <citation type="submission" date="2021-06" db="EMBL/GenBank/DDBJ databases">
        <title>Description of novel taxa of the family Lachnospiraceae.</title>
        <authorList>
            <person name="Chaplin A.V."/>
            <person name="Sokolova S.R."/>
            <person name="Pikina A.P."/>
            <person name="Korzhanova M."/>
            <person name="Belova V."/>
            <person name="Korostin D."/>
            <person name="Efimov B.A."/>
        </authorList>
    </citation>
    <scope>NUCLEOTIDE SEQUENCE [LARGE SCALE GENOMIC DNA]</scope>
    <source>
        <strain evidence="3 4">ASD4241</strain>
    </source>
</reference>
<gene>
    <name evidence="3" type="ORF">KTH90_03290</name>
</gene>
<feature type="domain" description="HMA" evidence="2">
    <location>
        <begin position="62"/>
        <end position="118"/>
    </location>
</feature>
<dbReference type="Pfam" id="PF00403">
    <property type="entry name" value="HMA"/>
    <property type="match status" value="1"/>
</dbReference>
<dbReference type="Proteomes" id="UP001314681">
    <property type="component" value="Unassembled WGS sequence"/>
</dbReference>
<evidence type="ECO:0000313" key="3">
    <source>
        <dbReference type="EMBL" id="MBU9725033.1"/>
    </source>
</evidence>
<keyword evidence="1" id="KW-1133">Transmembrane helix</keyword>
<proteinExistence type="predicted"/>
<dbReference type="InterPro" id="IPR036163">
    <property type="entry name" value="HMA_dom_sf"/>
</dbReference>
<dbReference type="RefSeq" id="WP_158349691.1">
    <property type="nucleotide sequence ID" value="NZ_JAHQCX010000002.1"/>
</dbReference>
<dbReference type="EMBL" id="JAHQCX010000002">
    <property type="protein sequence ID" value="MBU9725033.1"/>
    <property type="molecule type" value="Genomic_DNA"/>
</dbReference>
<name>A0ABS6K3F3_9FIRM</name>
<dbReference type="SUPFAM" id="SSF55008">
    <property type="entry name" value="HMA, heavy metal-associated domain"/>
    <property type="match status" value="1"/>
</dbReference>
<keyword evidence="1" id="KW-0812">Transmembrane</keyword>
<evidence type="ECO:0000256" key="1">
    <source>
        <dbReference type="SAM" id="Phobius"/>
    </source>
</evidence>
<dbReference type="InterPro" id="IPR006121">
    <property type="entry name" value="HMA_dom"/>
</dbReference>
<dbReference type="Gene3D" id="3.30.70.100">
    <property type="match status" value="1"/>
</dbReference>
<keyword evidence="4" id="KW-1185">Reference proteome</keyword>
<keyword evidence="1" id="KW-0472">Membrane</keyword>
<evidence type="ECO:0000313" key="4">
    <source>
        <dbReference type="Proteomes" id="UP001314681"/>
    </source>
</evidence>
<comment type="caution">
    <text evidence="3">The sequence shown here is derived from an EMBL/GenBank/DDBJ whole genome shotgun (WGS) entry which is preliminary data.</text>
</comment>
<organism evidence="3 4">
    <name type="scientific">Diplocloster modestus</name>
    <dbReference type="NCBI Taxonomy" id="2850322"/>
    <lineage>
        <taxon>Bacteria</taxon>
        <taxon>Bacillati</taxon>
        <taxon>Bacillota</taxon>
        <taxon>Clostridia</taxon>
        <taxon>Lachnospirales</taxon>
        <taxon>Lachnospiraceae</taxon>
        <taxon>Diplocloster</taxon>
    </lineage>
</organism>
<evidence type="ECO:0000259" key="2">
    <source>
        <dbReference type="Pfam" id="PF00403"/>
    </source>
</evidence>
<sequence length="141" mass="15970">MNGTWINAVICIALVLICIFSVRSYLKKLKNGCCGAGGDELKRIRPADKDTAHYSYARKIGIEGMSCKNCAMRIENAFHELDGFYAEVNLKQQYAIVYMKQEETDEDIKRVVRRAGYHVTSLEPVEYYKQICGGSGEKYVP</sequence>
<dbReference type="CDD" id="cd00371">
    <property type="entry name" value="HMA"/>
    <property type="match status" value="1"/>
</dbReference>